<dbReference type="InterPro" id="IPR002575">
    <property type="entry name" value="Aminoglycoside_PTrfase"/>
</dbReference>
<comment type="caution">
    <text evidence="2">The sequence shown here is derived from an EMBL/GenBank/DDBJ whole genome shotgun (WGS) entry which is preliminary data.</text>
</comment>
<protein>
    <submittedName>
        <fullName evidence="2">Phosphotransferase</fullName>
    </submittedName>
</protein>
<accession>A0A511ATC6</accession>
<gene>
    <name evidence="2" type="ORF">AKA01nite_10700</name>
</gene>
<reference evidence="2 3" key="1">
    <citation type="submission" date="2019-07" db="EMBL/GenBank/DDBJ databases">
        <title>Whole genome shotgun sequence of Alkalibacterium kapii NBRC 103247.</title>
        <authorList>
            <person name="Hosoyama A."/>
            <person name="Uohara A."/>
            <person name="Ohji S."/>
            <person name="Ichikawa N."/>
        </authorList>
    </citation>
    <scope>NUCLEOTIDE SEQUENCE [LARGE SCALE GENOMIC DNA]</scope>
    <source>
        <strain evidence="2 3">NBRC 103247</strain>
    </source>
</reference>
<keyword evidence="3" id="KW-1185">Reference proteome</keyword>
<dbReference type="InterPro" id="IPR011009">
    <property type="entry name" value="Kinase-like_dom_sf"/>
</dbReference>
<dbReference type="Pfam" id="PF01636">
    <property type="entry name" value="APH"/>
    <property type="match status" value="1"/>
</dbReference>
<dbReference type="GO" id="GO:0016740">
    <property type="term" value="F:transferase activity"/>
    <property type="evidence" value="ECO:0007669"/>
    <property type="project" value="UniProtKB-KW"/>
</dbReference>
<dbReference type="SUPFAM" id="SSF56112">
    <property type="entry name" value="Protein kinase-like (PK-like)"/>
    <property type="match status" value="1"/>
</dbReference>
<dbReference type="OrthoDB" id="3171511at2"/>
<evidence type="ECO:0000259" key="1">
    <source>
        <dbReference type="Pfam" id="PF01636"/>
    </source>
</evidence>
<dbReference type="PANTHER" id="PTHR40086:SF1">
    <property type="entry name" value="CELL CYCLE REGULATOR CCRZ"/>
    <property type="match status" value="1"/>
</dbReference>
<keyword evidence="2" id="KW-0808">Transferase</keyword>
<feature type="domain" description="Aminoglycoside phosphotransferase" evidence="1">
    <location>
        <begin position="40"/>
        <end position="212"/>
    </location>
</feature>
<dbReference type="EMBL" id="BJUY01000011">
    <property type="protein sequence ID" value="GEK91448.1"/>
    <property type="molecule type" value="Genomic_DNA"/>
</dbReference>
<dbReference type="AlphaFoldDB" id="A0A511ATC6"/>
<organism evidence="2 3">
    <name type="scientific">Alkalibacterium kapii</name>
    <dbReference type="NCBI Taxonomy" id="426704"/>
    <lineage>
        <taxon>Bacteria</taxon>
        <taxon>Bacillati</taxon>
        <taxon>Bacillota</taxon>
        <taxon>Bacilli</taxon>
        <taxon>Lactobacillales</taxon>
        <taxon>Carnobacteriaceae</taxon>
        <taxon>Alkalibacterium</taxon>
    </lineage>
</organism>
<dbReference type="Gene3D" id="3.90.1200.10">
    <property type="match status" value="1"/>
</dbReference>
<name>A0A511ATC6_9LACT</name>
<dbReference type="InterPro" id="IPR052077">
    <property type="entry name" value="CcrZ_PhaseVar_Mediator"/>
</dbReference>
<proteinExistence type="predicted"/>
<dbReference type="PANTHER" id="PTHR40086">
    <property type="entry name" value="PHOSPHOTRANSFERASE YTMP-RELATED"/>
    <property type="match status" value="1"/>
</dbReference>
<dbReference type="Proteomes" id="UP000321662">
    <property type="component" value="Unassembled WGS sequence"/>
</dbReference>
<dbReference type="RefSeq" id="WP_146924276.1">
    <property type="nucleotide sequence ID" value="NZ_BJUY01000011.1"/>
</dbReference>
<evidence type="ECO:0000313" key="2">
    <source>
        <dbReference type="EMBL" id="GEK91448.1"/>
    </source>
</evidence>
<evidence type="ECO:0000313" key="3">
    <source>
        <dbReference type="Proteomes" id="UP000321662"/>
    </source>
</evidence>
<sequence length="263" mass="30800">MELERESGWQLHPIGGDTGQAYMGTRNEERLFLKRNSSPFLAALSLEGISPKLVWTKRTGNGDVLTAQEWCSGRTLDKKEMYKTNVFNIIKKVHGSHSLKRMLMRLGGIVLNAADLYEQTLFDLAFDLRNHPLIRETLVYIKENMPEDKNSDEKVVCHGDISHKNLLMSTDNHLYLVDWDSVVISDACFDISQLMERYIDPLNWDSWLDTIEFSREEISRKKMYWYGLLNLLNDLKYHHQKQDYIRMNSELLKLQMILNQIKN</sequence>